<keyword evidence="3" id="KW-0687">Ribonucleoprotein</keyword>
<dbReference type="Gene3D" id="2.30.30.790">
    <property type="match status" value="1"/>
</dbReference>
<dbReference type="InterPro" id="IPR038657">
    <property type="entry name" value="Ribosomal_bL19_sf"/>
</dbReference>
<evidence type="ECO:0000256" key="3">
    <source>
        <dbReference type="ARBA" id="ARBA00023274"/>
    </source>
</evidence>
<dbReference type="GO" id="GO:0005762">
    <property type="term" value="C:mitochondrial large ribosomal subunit"/>
    <property type="evidence" value="ECO:0007669"/>
    <property type="project" value="TreeGrafter"/>
</dbReference>
<proteinExistence type="inferred from homology"/>
<sequence>MARPLARFGDLVRTAGPSRGFASSARALAYPFSANVTFPEPKAPAPVPQNLLTPKNGWHVVEHVNAGLRQEVDPQGLLKTLFARRSRERLRTGSVVSVISYLKSDRTGGVQPFSGVLMKVRRRGVDTSFTLRNIVAKTGIEMNFKVCSPMIKEIKIVRRAEGRTGPIKDLRRARVNYLRERPDMMATIASALKQDQAQRVAAKRESAGKKK</sequence>
<keyword evidence="2 4" id="KW-0689">Ribosomal protein</keyword>
<dbReference type="STRING" id="879819.A0A0J0XJ71"/>
<dbReference type="GeneID" id="28984252"/>
<accession>A0A0J0XJ71</accession>
<dbReference type="EMBL" id="KQ087223">
    <property type="protein sequence ID" value="KLT41137.1"/>
    <property type="molecule type" value="Genomic_DNA"/>
</dbReference>
<evidence type="ECO:0000256" key="1">
    <source>
        <dbReference type="ARBA" id="ARBA00005781"/>
    </source>
</evidence>
<dbReference type="PANTHER" id="PTHR15680:SF9">
    <property type="entry name" value="LARGE RIBOSOMAL SUBUNIT PROTEIN BL19M"/>
    <property type="match status" value="1"/>
</dbReference>
<dbReference type="InterPro" id="IPR001857">
    <property type="entry name" value="Ribosomal_bL19"/>
</dbReference>
<dbReference type="SUPFAM" id="SSF50104">
    <property type="entry name" value="Translation proteins SH3-like domain"/>
    <property type="match status" value="1"/>
</dbReference>
<evidence type="ECO:0000256" key="2">
    <source>
        <dbReference type="ARBA" id="ARBA00022980"/>
    </source>
</evidence>
<organism evidence="4 5">
    <name type="scientific">Cutaneotrichosporon oleaginosum</name>
    <dbReference type="NCBI Taxonomy" id="879819"/>
    <lineage>
        <taxon>Eukaryota</taxon>
        <taxon>Fungi</taxon>
        <taxon>Dikarya</taxon>
        <taxon>Basidiomycota</taxon>
        <taxon>Agaricomycotina</taxon>
        <taxon>Tremellomycetes</taxon>
        <taxon>Trichosporonales</taxon>
        <taxon>Trichosporonaceae</taxon>
        <taxon>Cutaneotrichosporon</taxon>
    </lineage>
</organism>
<evidence type="ECO:0000313" key="5">
    <source>
        <dbReference type="Proteomes" id="UP000053611"/>
    </source>
</evidence>
<dbReference type="PRINTS" id="PR00061">
    <property type="entry name" value="RIBOSOMALL19"/>
</dbReference>
<dbReference type="GO" id="GO:0003735">
    <property type="term" value="F:structural constituent of ribosome"/>
    <property type="evidence" value="ECO:0007669"/>
    <property type="project" value="InterPro"/>
</dbReference>
<dbReference type="GO" id="GO:0006412">
    <property type="term" value="P:translation"/>
    <property type="evidence" value="ECO:0007669"/>
    <property type="project" value="InterPro"/>
</dbReference>
<protein>
    <submittedName>
        <fullName evidence="4">Putative 50s ribosomal protein l19</fullName>
    </submittedName>
</protein>
<dbReference type="InterPro" id="IPR008991">
    <property type="entry name" value="Translation_prot_SH3-like_sf"/>
</dbReference>
<dbReference type="PANTHER" id="PTHR15680">
    <property type="entry name" value="RIBOSOMAL PROTEIN L19"/>
    <property type="match status" value="1"/>
</dbReference>
<dbReference type="OrthoDB" id="4726at2759"/>
<gene>
    <name evidence="4" type="ORF">CC85DRAFT_286823</name>
</gene>
<reference evidence="4 5" key="1">
    <citation type="submission" date="2015-03" db="EMBL/GenBank/DDBJ databases">
        <title>Genomics and transcriptomics of the oil-accumulating basidiomycete yeast T. oleaginosus allow insights into substrate utilization and the diverse evolutionary trajectories of mating systems in fungi.</title>
        <authorList>
            <consortium name="DOE Joint Genome Institute"/>
            <person name="Kourist R."/>
            <person name="Kracht O."/>
            <person name="Bracharz F."/>
            <person name="Lipzen A."/>
            <person name="Nolan M."/>
            <person name="Ohm R."/>
            <person name="Grigoriev I."/>
            <person name="Sun S."/>
            <person name="Heitman J."/>
            <person name="Bruck T."/>
            <person name="Nowrousian M."/>
        </authorList>
    </citation>
    <scope>NUCLEOTIDE SEQUENCE [LARGE SCALE GENOMIC DNA]</scope>
    <source>
        <strain evidence="4 5">IBC0246</strain>
    </source>
</reference>
<dbReference type="RefSeq" id="XP_018277628.1">
    <property type="nucleotide sequence ID" value="XM_018423649.1"/>
</dbReference>
<name>A0A0J0XJ71_9TREE</name>
<comment type="similarity">
    <text evidence="1">Belongs to the bacterial ribosomal protein bL19 family.</text>
</comment>
<dbReference type="Pfam" id="PF01245">
    <property type="entry name" value="Ribosomal_L19"/>
    <property type="match status" value="1"/>
</dbReference>
<evidence type="ECO:0000313" key="4">
    <source>
        <dbReference type="EMBL" id="KLT41137.1"/>
    </source>
</evidence>
<dbReference type="AlphaFoldDB" id="A0A0J0XJ71"/>
<keyword evidence="5" id="KW-1185">Reference proteome</keyword>
<dbReference type="Proteomes" id="UP000053611">
    <property type="component" value="Unassembled WGS sequence"/>
</dbReference>